<proteinExistence type="predicted"/>
<accession>A0AC61KZU6</accession>
<sequence length="248" mass="27408">MAAPPIRAVRSLVDIAPTIAELLSIPLPGADGVAIPELTDCLQRCDRTVLVIVDSLGYFTYHRLQPYMPHIRGTVIGCRAVADHTTPAIASILTGCRPDTHRIFTTADVHTSPIKSILELAEESGIRSALVIEREGARAMKTKIDLVAGVDDSRDILDYDTKIKERTIELLKHEPVLMVVHFRAIDRYAHEARSFDELAYAAERIDNHLCEICRNLSRSTCVIVCGDHPIHGTCIEGDQDVALIVLDR</sequence>
<gene>
    <name evidence="1" type="ORF">C4B59_13245</name>
</gene>
<organism evidence="1 2">
    <name type="scientific">Candidatus Methanogaster sp</name>
    <dbReference type="NCBI Taxonomy" id="3386292"/>
    <lineage>
        <taxon>Archaea</taxon>
        <taxon>Methanobacteriati</taxon>
        <taxon>Methanobacteriota</taxon>
        <taxon>Stenosarchaea group</taxon>
        <taxon>Methanomicrobia</taxon>
        <taxon>Methanosarcinales</taxon>
        <taxon>ANME-2 cluster</taxon>
        <taxon>Candidatus Methanogasteraceae</taxon>
        <taxon>Candidatus Methanogaster</taxon>
    </lineage>
</organism>
<evidence type="ECO:0000313" key="1">
    <source>
        <dbReference type="EMBL" id="PXF58442.1"/>
    </source>
</evidence>
<evidence type="ECO:0000313" key="2">
    <source>
        <dbReference type="Proteomes" id="UP000248329"/>
    </source>
</evidence>
<dbReference type="Proteomes" id="UP000248329">
    <property type="component" value="Unassembled WGS sequence"/>
</dbReference>
<name>A0AC61KZU6_9EURY</name>
<comment type="caution">
    <text evidence="1">The sequence shown here is derived from an EMBL/GenBank/DDBJ whole genome shotgun (WGS) entry which is preliminary data.</text>
</comment>
<protein>
    <submittedName>
        <fullName evidence="1">Sulfatase</fullName>
    </submittedName>
</protein>
<dbReference type="EMBL" id="PQXF01000036">
    <property type="protein sequence ID" value="PXF58442.1"/>
    <property type="molecule type" value="Genomic_DNA"/>
</dbReference>
<reference evidence="1" key="1">
    <citation type="submission" date="2018-01" db="EMBL/GenBank/DDBJ databases">
        <authorList>
            <person name="Krukenberg V."/>
        </authorList>
    </citation>
    <scope>NUCLEOTIDE SEQUENCE</scope>
    <source>
        <strain evidence="1">E20ANME2</strain>
    </source>
</reference>